<proteinExistence type="predicted"/>
<reference evidence="13 14" key="1">
    <citation type="submission" date="2017-07" db="EMBL/GenBank/DDBJ databases">
        <title>Phylogenetic study on the rhizospheric bacterium Ochrobactrum sp. A44.</title>
        <authorList>
            <person name="Krzyzanowska D.M."/>
            <person name="Ossowicki A."/>
            <person name="Rajewska M."/>
            <person name="Maciag T."/>
            <person name="Kaczynski Z."/>
            <person name="Czerwicka M."/>
            <person name="Jafra S."/>
        </authorList>
    </citation>
    <scope>NUCLEOTIDE SEQUENCE [LARGE SCALE GENOMIC DNA]</scope>
    <source>
        <strain evidence="13 14">CCUG 30717</strain>
    </source>
</reference>
<dbReference type="PANTHER" id="PTHR44591:SF3">
    <property type="entry name" value="RESPONSE REGULATORY DOMAIN-CONTAINING PROTEIN"/>
    <property type="match status" value="1"/>
</dbReference>
<dbReference type="EMBL" id="NNRM01000044">
    <property type="protein sequence ID" value="OYR22459.1"/>
    <property type="molecule type" value="Genomic_DNA"/>
</dbReference>
<evidence type="ECO:0000313" key="15">
    <source>
        <dbReference type="Proteomes" id="UP000526233"/>
    </source>
</evidence>
<dbReference type="InterPro" id="IPR050595">
    <property type="entry name" value="Bact_response_regulator"/>
</dbReference>
<keyword evidence="5" id="KW-0238">DNA-binding</keyword>
<dbReference type="InterPro" id="IPR011006">
    <property type="entry name" value="CheY-like_superfamily"/>
</dbReference>
<evidence type="ECO:0000256" key="8">
    <source>
        <dbReference type="ARBA" id="ARBA00038776"/>
    </source>
</evidence>
<protein>
    <recommendedName>
        <fullName evidence="9">Polar-differentiation response regulator DivK</fullName>
    </recommendedName>
</protein>
<dbReference type="STRING" id="419475.A8A54_20315"/>
<dbReference type="GO" id="GO:0000160">
    <property type="term" value="P:phosphorelay signal transduction system"/>
    <property type="evidence" value="ECO:0007669"/>
    <property type="project" value="UniProtKB-KW"/>
</dbReference>
<evidence type="ECO:0000313" key="12">
    <source>
        <dbReference type="EMBL" id="NNV23083.1"/>
    </source>
</evidence>
<sequence length="123" mass="13435">MRTETRSPKTILVVEDEPVLRLVAVADIEDAGMIALEASNGSQALEILATQPSIDFLFTDIDMPGAIDGVALAKLVQRRYPAIKVILVSGLSTTPQLMLDTPVPFYAKPYDMAHILQHMRLSS</sequence>
<evidence type="ECO:0000256" key="3">
    <source>
        <dbReference type="ARBA" id="ARBA00023012"/>
    </source>
</evidence>
<keyword evidence="6" id="KW-0804">Transcription</keyword>
<comment type="subcellular location">
    <subcellularLocation>
        <location evidence="1">Cytoplasm</location>
    </subcellularLocation>
</comment>
<evidence type="ECO:0000313" key="14">
    <source>
        <dbReference type="Proteomes" id="UP000216188"/>
    </source>
</evidence>
<dbReference type="Pfam" id="PF00072">
    <property type="entry name" value="Response_reg"/>
    <property type="match status" value="1"/>
</dbReference>
<evidence type="ECO:0000256" key="4">
    <source>
        <dbReference type="ARBA" id="ARBA00023015"/>
    </source>
</evidence>
<keyword evidence="3" id="KW-0902">Two-component regulatory system</keyword>
<dbReference type="RefSeq" id="WP_094544380.1">
    <property type="nucleotide sequence ID" value="NZ_JBHEEM010000004.1"/>
</dbReference>
<comment type="subunit">
    <text evidence="8">Interacts with DivL, PleC, DivJ and PdhS.</text>
</comment>
<evidence type="ECO:0000256" key="5">
    <source>
        <dbReference type="ARBA" id="ARBA00023125"/>
    </source>
</evidence>
<keyword evidence="2 10" id="KW-0597">Phosphoprotein</keyword>
<evidence type="ECO:0000256" key="10">
    <source>
        <dbReference type="PROSITE-ProRule" id="PRU00169"/>
    </source>
</evidence>
<feature type="modified residue" description="4-aspartylphosphate" evidence="10">
    <location>
        <position position="60"/>
    </location>
</feature>
<organism evidence="13 14">
    <name type="scientific">Brucella pseudogrignonensis</name>
    <dbReference type="NCBI Taxonomy" id="419475"/>
    <lineage>
        <taxon>Bacteria</taxon>
        <taxon>Pseudomonadati</taxon>
        <taxon>Pseudomonadota</taxon>
        <taxon>Alphaproteobacteria</taxon>
        <taxon>Hyphomicrobiales</taxon>
        <taxon>Brucellaceae</taxon>
        <taxon>Brucella/Ochrobactrum group</taxon>
        <taxon>Brucella</taxon>
    </lineage>
</organism>
<reference evidence="12 15" key="2">
    <citation type="submission" date="2018-11" db="EMBL/GenBank/DDBJ databases">
        <title>Genome sequencing and analysis.</title>
        <authorList>
            <person name="Huang Y.-T."/>
        </authorList>
    </citation>
    <scope>NUCLEOTIDE SEQUENCE [LARGE SCALE GENOMIC DNA]</scope>
    <source>
        <strain evidence="12 15">SHIN</strain>
    </source>
</reference>
<comment type="caution">
    <text evidence="13">The sequence shown here is derived from an EMBL/GenBank/DDBJ whole genome shotgun (WGS) entry which is preliminary data.</text>
</comment>
<evidence type="ECO:0000313" key="13">
    <source>
        <dbReference type="EMBL" id="OYR22459.1"/>
    </source>
</evidence>
<dbReference type="GO" id="GO:0003677">
    <property type="term" value="F:DNA binding"/>
    <property type="evidence" value="ECO:0007669"/>
    <property type="project" value="UniProtKB-KW"/>
</dbReference>
<dbReference type="Proteomes" id="UP000216188">
    <property type="component" value="Unassembled WGS sequence"/>
</dbReference>
<dbReference type="InterPro" id="IPR001789">
    <property type="entry name" value="Sig_transdc_resp-reg_receiver"/>
</dbReference>
<evidence type="ECO:0000256" key="9">
    <source>
        <dbReference type="ARBA" id="ARBA00039809"/>
    </source>
</evidence>
<dbReference type="AlphaFoldDB" id="A0A256G5T3"/>
<dbReference type="PANTHER" id="PTHR44591">
    <property type="entry name" value="STRESS RESPONSE REGULATOR PROTEIN 1"/>
    <property type="match status" value="1"/>
</dbReference>
<accession>A0A256G5T3</accession>
<feature type="domain" description="Response regulatory" evidence="11">
    <location>
        <begin position="10"/>
        <end position="123"/>
    </location>
</feature>
<dbReference type="EMBL" id="PKQI01000004">
    <property type="protein sequence ID" value="NNV23083.1"/>
    <property type="molecule type" value="Genomic_DNA"/>
</dbReference>
<comment type="function">
    <text evidence="7">Essential protein that is involved in the control of cell division, probably through the regulation of ctrA. Its phosphorylation status is regulated by PdhS.</text>
</comment>
<dbReference type="SUPFAM" id="SSF52172">
    <property type="entry name" value="CheY-like"/>
    <property type="match status" value="1"/>
</dbReference>
<evidence type="ECO:0000256" key="1">
    <source>
        <dbReference type="ARBA" id="ARBA00004496"/>
    </source>
</evidence>
<evidence type="ECO:0000256" key="7">
    <source>
        <dbReference type="ARBA" id="ARBA00037447"/>
    </source>
</evidence>
<dbReference type="Gene3D" id="3.40.50.2300">
    <property type="match status" value="1"/>
</dbReference>
<keyword evidence="4" id="KW-0805">Transcription regulation</keyword>
<keyword evidence="14" id="KW-1185">Reference proteome</keyword>
<dbReference type="SMART" id="SM00448">
    <property type="entry name" value="REC"/>
    <property type="match status" value="1"/>
</dbReference>
<evidence type="ECO:0000256" key="6">
    <source>
        <dbReference type="ARBA" id="ARBA00023163"/>
    </source>
</evidence>
<evidence type="ECO:0000256" key="2">
    <source>
        <dbReference type="ARBA" id="ARBA00022553"/>
    </source>
</evidence>
<gene>
    <name evidence="13" type="ORF">CEV34_4291</name>
    <name evidence="12" type="ORF">EHE22_22010</name>
</gene>
<dbReference type="PROSITE" id="PS50110">
    <property type="entry name" value="RESPONSE_REGULATORY"/>
    <property type="match status" value="1"/>
</dbReference>
<evidence type="ECO:0000259" key="11">
    <source>
        <dbReference type="PROSITE" id="PS50110"/>
    </source>
</evidence>
<dbReference type="GO" id="GO:0005737">
    <property type="term" value="C:cytoplasm"/>
    <property type="evidence" value="ECO:0007669"/>
    <property type="project" value="UniProtKB-SubCell"/>
</dbReference>
<name>A0A256G5T3_9HYPH</name>
<dbReference type="Proteomes" id="UP000526233">
    <property type="component" value="Unassembled WGS sequence"/>
</dbReference>